<dbReference type="EMBL" id="AP014546">
    <property type="protein sequence ID" value="BBB28198.1"/>
    <property type="molecule type" value="Genomic_DNA"/>
</dbReference>
<dbReference type="AlphaFoldDB" id="A0A7R6PRI1"/>
<dbReference type="Pfam" id="PF00072">
    <property type="entry name" value="Response_reg"/>
    <property type="match status" value="1"/>
</dbReference>
<dbReference type="Gene3D" id="3.40.50.2300">
    <property type="match status" value="1"/>
</dbReference>
<feature type="domain" description="Response regulatory" evidence="2">
    <location>
        <begin position="2"/>
        <end position="125"/>
    </location>
</feature>
<accession>A0A7R6PRI1</accession>
<dbReference type="SMART" id="SM00052">
    <property type="entry name" value="EAL"/>
    <property type="match status" value="1"/>
</dbReference>
<dbReference type="Proteomes" id="UP000595332">
    <property type="component" value="Chromosome"/>
</dbReference>
<evidence type="ECO:0000259" key="2">
    <source>
        <dbReference type="PROSITE" id="PS50110"/>
    </source>
</evidence>
<feature type="modified residue" description="4-aspartylphosphate" evidence="1">
    <location>
        <position position="55"/>
    </location>
</feature>
<dbReference type="InterPro" id="IPR001789">
    <property type="entry name" value="Sig_transdc_resp-reg_receiver"/>
</dbReference>
<feature type="domain" description="EAL" evidence="3">
    <location>
        <begin position="138"/>
        <end position="391"/>
    </location>
</feature>
<sequence length="395" mass="44726">MRCLILDDSKAITGLLEAIIMEELGAEQALVANNVADALVLLEKNPLSIDVVFCDLNLPDVDGVAFLRMLSEREYQGYIVIVSSVSHRVLKSVEHLARNHHLKLLGTIIKPISPQSVIQLLQSAGSHSGAKPQARAKEKLTVPELIDALEEGYFECYYQPQVCAMTRNVVGFEALARLQHPKRNLVFPDDFISLMEQHNLILRLTKDQIVSVFKQWNIWHQQGHYYRIAINISALLLNDLELPEFILTQIKKYDVKPKLLTLEITESCLNEDRTRALEVLSRLSMYGINLSIDDFGTGYSSIERLQSLPFNEVKIDRSFVQNAASSESERPVLDSMIGMANRLGLRVVLEGVETLAHWQMVCHSGCDSFQGYFIAKPMDVDKLEEWLADWNKMTD</sequence>
<dbReference type="PANTHER" id="PTHR33121">
    <property type="entry name" value="CYCLIC DI-GMP PHOSPHODIESTERASE PDEF"/>
    <property type="match status" value="1"/>
</dbReference>
<dbReference type="KEGG" id="njp:NEJAP_0240"/>
<dbReference type="Gene3D" id="3.20.20.450">
    <property type="entry name" value="EAL domain"/>
    <property type="match status" value="1"/>
</dbReference>
<dbReference type="CDD" id="cd01948">
    <property type="entry name" value="EAL"/>
    <property type="match status" value="1"/>
</dbReference>
<organism evidence="4 5">
    <name type="scientific">Neptunomonas japonica JAMM 1380</name>
    <dbReference type="NCBI Taxonomy" id="1441457"/>
    <lineage>
        <taxon>Bacteria</taxon>
        <taxon>Pseudomonadati</taxon>
        <taxon>Pseudomonadota</taxon>
        <taxon>Gammaproteobacteria</taxon>
        <taxon>Oceanospirillales</taxon>
        <taxon>Oceanospirillaceae</taxon>
        <taxon>Neptunomonas</taxon>
    </lineage>
</organism>
<name>A0A7R6PRI1_9GAMM</name>
<dbReference type="InterPro" id="IPR001633">
    <property type="entry name" value="EAL_dom"/>
</dbReference>
<dbReference type="SUPFAM" id="SSF141868">
    <property type="entry name" value="EAL domain-like"/>
    <property type="match status" value="1"/>
</dbReference>
<dbReference type="PANTHER" id="PTHR33121:SF71">
    <property type="entry name" value="OXYGEN SENSOR PROTEIN DOSP"/>
    <property type="match status" value="1"/>
</dbReference>
<dbReference type="PROSITE" id="PS50883">
    <property type="entry name" value="EAL"/>
    <property type="match status" value="1"/>
</dbReference>
<reference evidence="4 5" key="1">
    <citation type="journal article" date="2008" name="Int. J. Syst. Evol. Microbiol.">
        <title>Neptunomonas japonica sp. nov., an Osedax japonicus symbiont-like bacterium isolated from sediment adjacent to sperm whale carcasses off Kagoshima, Japan.</title>
        <authorList>
            <person name="Miyazaki M."/>
            <person name="Nogi Y."/>
            <person name="Fujiwara Y."/>
            <person name="Kawato M."/>
            <person name="Kubokawa K."/>
            <person name="Horikoshi K."/>
        </authorList>
    </citation>
    <scope>NUCLEOTIDE SEQUENCE [LARGE SCALE GENOMIC DNA]</scope>
    <source>
        <strain evidence="4 5">JAMM 1380</strain>
    </source>
</reference>
<dbReference type="GO" id="GO:0071111">
    <property type="term" value="F:cyclic-guanylate-specific phosphodiesterase activity"/>
    <property type="evidence" value="ECO:0007669"/>
    <property type="project" value="InterPro"/>
</dbReference>
<dbReference type="InterPro" id="IPR050706">
    <property type="entry name" value="Cyclic-di-GMP_PDE-like"/>
</dbReference>
<gene>
    <name evidence="4" type="ORF">NEJAP_0240</name>
</gene>
<evidence type="ECO:0000256" key="1">
    <source>
        <dbReference type="PROSITE-ProRule" id="PRU00169"/>
    </source>
</evidence>
<dbReference type="SMART" id="SM00448">
    <property type="entry name" value="REC"/>
    <property type="match status" value="1"/>
</dbReference>
<proteinExistence type="predicted"/>
<dbReference type="GO" id="GO:0000160">
    <property type="term" value="P:phosphorelay signal transduction system"/>
    <property type="evidence" value="ECO:0007669"/>
    <property type="project" value="InterPro"/>
</dbReference>
<dbReference type="InterPro" id="IPR035919">
    <property type="entry name" value="EAL_sf"/>
</dbReference>
<dbReference type="Pfam" id="PF00563">
    <property type="entry name" value="EAL"/>
    <property type="match status" value="1"/>
</dbReference>
<dbReference type="SUPFAM" id="SSF52172">
    <property type="entry name" value="CheY-like"/>
    <property type="match status" value="1"/>
</dbReference>
<protein>
    <submittedName>
        <fullName evidence="4">Signal transduction protein</fullName>
    </submittedName>
</protein>
<evidence type="ECO:0000313" key="4">
    <source>
        <dbReference type="EMBL" id="BBB28198.1"/>
    </source>
</evidence>
<keyword evidence="1" id="KW-0597">Phosphoprotein</keyword>
<dbReference type="RefSeq" id="WP_201348924.1">
    <property type="nucleotide sequence ID" value="NZ_AP014546.1"/>
</dbReference>
<keyword evidence="5" id="KW-1185">Reference proteome</keyword>
<evidence type="ECO:0000313" key="5">
    <source>
        <dbReference type="Proteomes" id="UP000595332"/>
    </source>
</evidence>
<dbReference type="PROSITE" id="PS50110">
    <property type="entry name" value="RESPONSE_REGULATORY"/>
    <property type="match status" value="1"/>
</dbReference>
<dbReference type="InterPro" id="IPR011006">
    <property type="entry name" value="CheY-like_superfamily"/>
</dbReference>
<evidence type="ECO:0000259" key="3">
    <source>
        <dbReference type="PROSITE" id="PS50883"/>
    </source>
</evidence>